<evidence type="ECO:0000313" key="2">
    <source>
        <dbReference type="Proteomes" id="UP000242520"/>
    </source>
</evidence>
<sequence>MFGYIRINKMELKVREYYTYKGYYCGLCKYLKKNFGEISRFSLNYDITFLIILLSSIYELKSEITRERCVVNPIQKNLRIVNEITEYASNMNIILTYNKLKDNVKDDKRIKDRICYLIYKHVYNKAYNKYRQKSDYIRKKLNELNNLEEKNCMDIDKVSNIFADIMGEIFCYKEDEYKNILRNIGFNIGKYIYILDAYEDLEEDNIKKRFNPFMEYIQKKDELKIKVENLLLMILSFIEEDIQKLNIKNNKGIIENIIYSGMYLKFRNTLVKGSEKNEKSI</sequence>
<dbReference type="STRING" id="1123350.SAMN02744040_01883"/>
<organism evidence="1 2">
    <name type="scientific">Tepidibacter thalassicus DSM 15285</name>
    <dbReference type="NCBI Taxonomy" id="1123350"/>
    <lineage>
        <taxon>Bacteria</taxon>
        <taxon>Bacillati</taxon>
        <taxon>Bacillota</taxon>
        <taxon>Clostridia</taxon>
        <taxon>Peptostreptococcales</taxon>
        <taxon>Peptostreptococcaceae</taxon>
        <taxon>Tepidibacter</taxon>
    </lineage>
</organism>
<protein>
    <submittedName>
        <fullName evidence="1">Uncharacterized protein</fullName>
    </submittedName>
</protein>
<evidence type="ECO:0000313" key="1">
    <source>
        <dbReference type="EMBL" id="SHH41233.1"/>
    </source>
</evidence>
<dbReference type="OrthoDB" id="1722540at2"/>
<reference evidence="2" key="1">
    <citation type="submission" date="2016-11" db="EMBL/GenBank/DDBJ databases">
        <authorList>
            <person name="Varghese N."/>
            <person name="Submissions S."/>
        </authorList>
    </citation>
    <scope>NUCLEOTIDE SEQUENCE [LARGE SCALE GENOMIC DNA]</scope>
    <source>
        <strain evidence="2">DSM 15285</strain>
    </source>
</reference>
<keyword evidence="2" id="KW-1185">Reference proteome</keyword>
<name>A0A1M5STC2_9FIRM</name>
<accession>A0A1M5STC2</accession>
<dbReference type="RefSeq" id="WP_072725844.1">
    <property type="nucleotide sequence ID" value="NZ_FQXH01000023.1"/>
</dbReference>
<gene>
    <name evidence="1" type="ORF">SAMN02744040_01883</name>
</gene>
<dbReference type="Proteomes" id="UP000242520">
    <property type="component" value="Unassembled WGS sequence"/>
</dbReference>
<proteinExistence type="predicted"/>
<dbReference type="EMBL" id="FQXH01000023">
    <property type="protein sequence ID" value="SHH41233.1"/>
    <property type="molecule type" value="Genomic_DNA"/>
</dbReference>
<dbReference type="InterPro" id="IPR043740">
    <property type="entry name" value="DUF5685"/>
</dbReference>
<dbReference type="AlphaFoldDB" id="A0A1M5STC2"/>
<dbReference type="Pfam" id="PF18937">
    <property type="entry name" value="DUF5685"/>
    <property type="match status" value="1"/>
</dbReference>